<dbReference type="EMBL" id="BAAAYL010000001">
    <property type="protein sequence ID" value="GAA3367473.1"/>
    <property type="molecule type" value="Genomic_DNA"/>
</dbReference>
<reference evidence="3" key="2">
    <citation type="journal article" date="2019" name="Int. J. Syst. Evol. Microbiol.">
        <title>The Global Catalogue of Microorganisms (GCM) 10K type strain sequencing project: providing services to taxonomists for standard genome sequencing and annotation.</title>
        <authorList>
            <consortium name="The Broad Institute Genomics Platform"/>
            <consortium name="The Broad Institute Genome Sequencing Center for Infectious Disease"/>
            <person name="Wu L."/>
            <person name="Ma J."/>
        </authorList>
    </citation>
    <scope>NUCLEOTIDE SEQUENCE [LARGE SCALE GENOMIC DNA]</scope>
    <source>
        <strain evidence="3">JCM 9651</strain>
    </source>
</reference>
<accession>A0ABP6S3Q6</accession>
<comment type="caution">
    <text evidence="1">The sequence shown here is derived from an EMBL/GenBank/DDBJ whole genome shotgun (WGS) entry which is preliminary data.</text>
</comment>
<reference evidence="1" key="1">
    <citation type="journal article" date="2014" name="Int. J. Syst. Evol. Microbiol.">
        <title>Complete genome of a new Firmicutes species belonging to the dominant human colonic microbiota ('Ruminococcus bicirculans') reveals two chromosomes and a selective capacity to utilize plant glucans.</title>
        <authorList>
            <consortium name="NISC Comparative Sequencing Program"/>
            <person name="Wegmann U."/>
            <person name="Louis P."/>
            <person name="Goesmann A."/>
            <person name="Henrissat B."/>
            <person name="Duncan S.H."/>
            <person name="Flint H.J."/>
        </authorList>
    </citation>
    <scope>NUCLEOTIDE SEQUENCE</scope>
    <source>
        <strain evidence="1">JCM 9651</strain>
    </source>
</reference>
<reference evidence="1" key="3">
    <citation type="submission" date="2023-12" db="EMBL/GenBank/DDBJ databases">
        <authorList>
            <person name="Sun Q."/>
            <person name="Inoue M."/>
        </authorList>
    </citation>
    <scope>NUCLEOTIDE SEQUENCE</scope>
    <source>
        <strain evidence="1">JCM 9651</strain>
    </source>
</reference>
<evidence type="ECO:0008006" key="4">
    <source>
        <dbReference type="Google" id="ProtNLM"/>
    </source>
</evidence>
<dbReference type="Proteomes" id="UP001499990">
    <property type="component" value="Unassembled WGS sequence"/>
</dbReference>
<gene>
    <name evidence="1" type="ORF">GCM10020367_01890</name>
    <name evidence="2" type="ORF">GCM10020367_66950</name>
</gene>
<keyword evidence="3" id="KW-1185">Reference proteome</keyword>
<proteinExistence type="predicted"/>
<evidence type="ECO:0000313" key="1">
    <source>
        <dbReference type="EMBL" id="GAA3367473.1"/>
    </source>
</evidence>
<name>A0ABP6S3Q6_9ACTN</name>
<sequence>MRIDGHVCGRPSLPSAGWQVLQVRAYGDPEQWRFDWERSYARDEWLDQLPTTGGHAQLPPAKLEEVVAGIGAAVDAFGGSFTIRYTAVVVTAERKGAA</sequence>
<evidence type="ECO:0000313" key="3">
    <source>
        <dbReference type="Proteomes" id="UP001499990"/>
    </source>
</evidence>
<evidence type="ECO:0000313" key="2">
    <source>
        <dbReference type="EMBL" id="GAA3380219.1"/>
    </source>
</evidence>
<dbReference type="EMBL" id="BAAAYL010000001">
    <property type="protein sequence ID" value="GAA3380219.1"/>
    <property type="molecule type" value="Genomic_DNA"/>
</dbReference>
<protein>
    <recommendedName>
        <fullName evidence="4">Methyltransferase type 11</fullName>
    </recommendedName>
</protein>
<organism evidence="1 3">
    <name type="scientific">Streptomyces sannanensis</name>
    <dbReference type="NCBI Taxonomy" id="285536"/>
    <lineage>
        <taxon>Bacteria</taxon>
        <taxon>Bacillati</taxon>
        <taxon>Actinomycetota</taxon>
        <taxon>Actinomycetes</taxon>
        <taxon>Kitasatosporales</taxon>
        <taxon>Streptomycetaceae</taxon>
        <taxon>Streptomyces</taxon>
    </lineage>
</organism>